<organism evidence="4 5">
    <name type="scientific">Chitinophaga qingshengii</name>
    <dbReference type="NCBI Taxonomy" id="1569794"/>
    <lineage>
        <taxon>Bacteria</taxon>
        <taxon>Pseudomonadati</taxon>
        <taxon>Bacteroidota</taxon>
        <taxon>Chitinophagia</taxon>
        <taxon>Chitinophagales</taxon>
        <taxon>Chitinophagaceae</taxon>
        <taxon>Chitinophaga</taxon>
    </lineage>
</organism>
<keyword evidence="5" id="KW-1185">Reference proteome</keyword>
<dbReference type="CDD" id="cd02803">
    <property type="entry name" value="OYE_like_FMN_family"/>
    <property type="match status" value="1"/>
</dbReference>
<dbReference type="Gene3D" id="3.20.20.70">
    <property type="entry name" value="Aldolase class I"/>
    <property type="match status" value="1"/>
</dbReference>
<dbReference type="PANTHER" id="PTHR43656">
    <property type="entry name" value="BINDING OXIDOREDUCTASE, PUTATIVE (AFU_ORTHOLOGUE AFUA_2G08260)-RELATED"/>
    <property type="match status" value="1"/>
</dbReference>
<name>A0ABR7TKL1_9BACT</name>
<sequence length="373" mass="40848">MKTHPVFQAATFWQRELANRTVVAPMSRVSATSDGLATREMNHYYTAFARGGFSVIITEGIYTDTCSSKSYHHQPGLATVGQTESWEKVTRSVHQQPALILAQLMHGGALSQYLDVTLAPSAIQPVGNKMVAYGGEGAFRMPVAMSLEDIQTAKQGFINAAFNAYKAGFDGIEIHGANGYLLDQFLTPELNSRQDQYGGDMPNRYRIIAEIIAGIRLVVPKRFIVGLRVSEGKVNDLGYRWAGGLHTAGELAHVIKGSRPDFVHVAVQTGEWERDSFYADGSSLASVIKEITGIPVIANGGFHRLDKAAVALTRQHADLLSIGKAALADPHWPAKTLNGAPLIPFHRDMLWPEATISHTQRIIDREQTISHHL</sequence>
<accession>A0ABR7TKL1</accession>
<evidence type="ECO:0000313" key="4">
    <source>
        <dbReference type="EMBL" id="MBC9931026.1"/>
    </source>
</evidence>
<dbReference type="SUPFAM" id="SSF51395">
    <property type="entry name" value="FMN-linked oxidoreductases"/>
    <property type="match status" value="1"/>
</dbReference>
<protein>
    <submittedName>
        <fullName evidence="4">NADH:flavin oxidoreductase</fullName>
    </submittedName>
</protein>
<comment type="caution">
    <text evidence="4">The sequence shown here is derived from an EMBL/GenBank/DDBJ whole genome shotgun (WGS) entry which is preliminary data.</text>
</comment>
<dbReference type="InterPro" id="IPR013785">
    <property type="entry name" value="Aldolase_TIM"/>
</dbReference>
<dbReference type="InterPro" id="IPR001155">
    <property type="entry name" value="OxRdtase_FMN_N"/>
</dbReference>
<evidence type="ECO:0000313" key="5">
    <source>
        <dbReference type="Proteomes" id="UP000659124"/>
    </source>
</evidence>
<reference evidence="4 5" key="1">
    <citation type="submission" date="2020-09" db="EMBL/GenBank/DDBJ databases">
        <title>Genome sequences of type strains of Chitinophaga qingshengii and Chitinophaga varians.</title>
        <authorList>
            <person name="Kittiwongwattana C."/>
        </authorList>
    </citation>
    <scope>NUCLEOTIDE SEQUENCE [LARGE SCALE GENOMIC DNA]</scope>
    <source>
        <strain evidence="4 5">JCM 30026</strain>
    </source>
</reference>
<gene>
    <name evidence="4" type="ORF">ICL07_11605</name>
</gene>
<keyword evidence="1" id="KW-0285">Flavoprotein</keyword>
<dbReference type="InterPro" id="IPR051799">
    <property type="entry name" value="NADH_flavin_oxidoreductase"/>
</dbReference>
<dbReference type="EMBL" id="JACVFC010000001">
    <property type="protein sequence ID" value="MBC9931026.1"/>
    <property type="molecule type" value="Genomic_DNA"/>
</dbReference>
<dbReference type="PANTHER" id="PTHR43656:SF2">
    <property type="entry name" value="BINDING OXIDOREDUCTASE, PUTATIVE (AFU_ORTHOLOGUE AFUA_2G08260)-RELATED"/>
    <property type="match status" value="1"/>
</dbReference>
<evidence type="ECO:0000256" key="1">
    <source>
        <dbReference type="ARBA" id="ARBA00022630"/>
    </source>
</evidence>
<evidence type="ECO:0000256" key="2">
    <source>
        <dbReference type="ARBA" id="ARBA00023002"/>
    </source>
</evidence>
<keyword evidence="2" id="KW-0560">Oxidoreductase</keyword>
<feature type="domain" description="NADH:flavin oxidoreductase/NADH oxidase N-terminal" evidence="3">
    <location>
        <begin position="7"/>
        <end position="339"/>
    </location>
</feature>
<evidence type="ECO:0000259" key="3">
    <source>
        <dbReference type="Pfam" id="PF00724"/>
    </source>
</evidence>
<dbReference type="RefSeq" id="WP_188088063.1">
    <property type="nucleotide sequence ID" value="NZ_JACVFC010000001.1"/>
</dbReference>
<dbReference type="Proteomes" id="UP000659124">
    <property type="component" value="Unassembled WGS sequence"/>
</dbReference>
<proteinExistence type="predicted"/>
<dbReference type="Pfam" id="PF00724">
    <property type="entry name" value="Oxidored_FMN"/>
    <property type="match status" value="1"/>
</dbReference>